<protein>
    <recommendedName>
        <fullName evidence="3">Nucleotidyltransferase domain-containing protein</fullName>
    </recommendedName>
</protein>
<keyword evidence="2" id="KW-1185">Reference proteome</keyword>
<sequence length="263" mass="30496">MKIRKHHQRAISNLAKEYENDPRFLALIIGGSVAKGCARADSDVDFMIVATPEEYNQRSQKGDLFINRTDLCDYPGGFVDGKVINMGYLEAVAQKGNEPSRAAFDGAFLAFSQVDHLEDLIIEIHSYPDEGYEDRIKSFYAMAFIQNWLMGEANRHNNRYTKTRAASQLALFAGRLILAHNKVLFPYHKWFLHYLKKCDHKPDGFLKQMDTLLKEPNADNAQALFQNLRVFKDWGVTDYEAFMWFMEQVEWSWMDDQTPLEDF</sequence>
<reference evidence="1" key="1">
    <citation type="submission" date="2020-01" db="EMBL/GenBank/DDBJ databases">
        <title>Muricauda ochracea sp. nov., isolated from a tidal flat of Garorim bay in Korea.</title>
        <authorList>
            <person name="Kim D."/>
            <person name="Yoo Y."/>
            <person name="Kim J.-J."/>
        </authorList>
    </citation>
    <scope>NUCLEOTIDE SEQUENCE</scope>
    <source>
        <strain evidence="1">JGD-17</strain>
    </source>
</reference>
<evidence type="ECO:0000313" key="2">
    <source>
        <dbReference type="Proteomes" id="UP000667650"/>
    </source>
</evidence>
<dbReference type="EMBL" id="JAAABI010000001">
    <property type="protein sequence ID" value="NAY90884.1"/>
    <property type="molecule type" value="Genomic_DNA"/>
</dbReference>
<dbReference type="InterPro" id="IPR043519">
    <property type="entry name" value="NT_sf"/>
</dbReference>
<dbReference type="Proteomes" id="UP000667650">
    <property type="component" value="Unassembled WGS sequence"/>
</dbReference>
<accession>A0A964TAW0</accession>
<dbReference type="RefSeq" id="WP_166522281.1">
    <property type="nucleotide sequence ID" value="NZ_JAAABI010000001.1"/>
</dbReference>
<dbReference type="AlphaFoldDB" id="A0A964TAW0"/>
<name>A0A964TAW0_9FLAO</name>
<organism evidence="1 2">
    <name type="scientific">Flagellimonas ochracea</name>
    <dbReference type="NCBI Taxonomy" id="2696472"/>
    <lineage>
        <taxon>Bacteria</taxon>
        <taxon>Pseudomonadati</taxon>
        <taxon>Bacteroidota</taxon>
        <taxon>Flavobacteriia</taxon>
        <taxon>Flavobacteriales</taxon>
        <taxon>Flavobacteriaceae</taxon>
        <taxon>Flagellimonas</taxon>
    </lineage>
</organism>
<dbReference type="SUPFAM" id="SSF81301">
    <property type="entry name" value="Nucleotidyltransferase"/>
    <property type="match status" value="1"/>
</dbReference>
<dbReference type="CDD" id="cd05403">
    <property type="entry name" value="NT_KNTase_like"/>
    <property type="match status" value="1"/>
</dbReference>
<dbReference type="Gene3D" id="3.30.460.10">
    <property type="entry name" value="Beta Polymerase, domain 2"/>
    <property type="match status" value="1"/>
</dbReference>
<evidence type="ECO:0008006" key="3">
    <source>
        <dbReference type="Google" id="ProtNLM"/>
    </source>
</evidence>
<evidence type="ECO:0000313" key="1">
    <source>
        <dbReference type="EMBL" id="NAY90884.1"/>
    </source>
</evidence>
<proteinExistence type="predicted"/>
<gene>
    <name evidence="1" type="ORF">GTQ34_03040</name>
</gene>
<comment type="caution">
    <text evidence="1">The sequence shown here is derived from an EMBL/GenBank/DDBJ whole genome shotgun (WGS) entry which is preliminary data.</text>
</comment>